<dbReference type="AlphaFoldDB" id="A0A2U9ICV4"/>
<gene>
    <name evidence="2" type="ORF">DFR85_03515</name>
</gene>
<feature type="transmembrane region" description="Helical" evidence="1">
    <location>
        <begin position="102"/>
        <end position="122"/>
    </location>
</feature>
<keyword evidence="1" id="KW-1133">Transmembrane helix</keyword>
<keyword evidence="1" id="KW-0472">Membrane</keyword>
<reference evidence="2 3" key="1">
    <citation type="submission" date="2018-05" db="EMBL/GenBank/DDBJ databases">
        <title>Complete Genome Sequences of Extremely Thermoacidophilic, Metal-Mobilizing Type-Strain Members of the Archaeal Family Sulfolobaceae: Acidianus brierleyi DSM-1651T, Acidianus sulfidivorans DSM-18786T, Metallosphaera hakonensis DSM-7519T, and Metallosphaera prunae DSM-10039T.</title>
        <authorList>
            <person name="Counts J.A."/>
            <person name="Kelly R.M."/>
        </authorList>
    </citation>
    <scope>NUCLEOTIDE SEQUENCE [LARGE SCALE GENOMIC DNA]</scope>
    <source>
        <strain evidence="2 3">DSM 1651</strain>
    </source>
</reference>
<feature type="transmembrane region" description="Helical" evidence="1">
    <location>
        <begin position="34"/>
        <end position="56"/>
    </location>
</feature>
<dbReference type="RefSeq" id="WP_110269704.1">
    <property type="nucleotide sequence ID" value="NZ_CP029289.2"/>
</dbReference>
<dbReference type="OrthoDB" id="42968at2157"/>
<organism evidence="2 3">
    <name type="scientific">Acidianus brierleyi</name>
    <dbReference type="NCBI Taxonomy" id="41673"/>
    <lineage>
        <taxon>Archaea</taxon>
        <taxon>Thermoproteota</taxon>
        <taxon>Thermoprotei</taxon>
        <taxon>Sulfolobales</taxon>
        <taxon>Sulfolobaceae</taxon>
        <taxon>Acidianus</taxon>
    </lineage>
</organism>
<feature type="transmembrane region" description="Helical" evidence="1">
    <location>
        <begin position="7"/>
        <end position="28"/>
    </location>
</feature>
<feature type="transmembrane region" description="Helical" evidence="1">
    <location>
        <begin position="77"/>
        <end position="96"/>
    </location>
</feature>
<dbReference type="GeneID" id="36831193"/>
<keyword evidence="3" id="KW-1185">Reference proteome</keyword>
<evidence type="ECO:0000313" key="3">
    <source>
        <dbReference type="Proteomes" id="UP000248044"/>
    </source>
</evidence>
<dbReference type="EMBL" id="CP029289">
    <property type="protein sequence ID" value="AWR93820.1"/>
    <property type="molecule type" value="Genomic_DNA"/>
</dbReference>
<evidence type="ECO:0000313" key="2">
    <source>
        <dbReference type="EMBL" id="AWR93820.1"/>
    </source>
</evidence>
<protein>
    <submittedName>
        <fullName evidence="2">Uncharacterized protein</fullName>
    </submittedName>
</protein>
<feature type="transmembrane region" description="Helical" evidence="1">
    <location>
        <begin position="129"/>
        <end position="148"/>
    </location>
</feature>
<keyword evidence="1" id="KW-0812">Transmembrane</keyword>
<dbReference type="Proteomes" id="UP000248044">
    <property type="component" value="Chromosome"/>
</dbReference>
<accession>A0A2U9ICV4</accession>
<feature type="transmembrane region" description="Helical" evidence="1">
    <location>
        <begin position="168"/>
        <end position="189"/>
    </location>
</feature>
<name>A0A2U9ICV4_9CREN</name>
<dbReference type="KEGG" id="abri:DFR85_03515"/>
<proteinExistence type="predicted"/>
<evidence type="ECO:0000256" key="1">
    <source>
        <dbReference type="SAM" id="Phobius"/>
    </source>
</evidence>
<sequence>MDYKYLFRIFNGAIGLITIYSFIHTFLVPFPAPLFVRFAGPGGLFLGGTIALTSALTPDKLYALFTKEKYGKIIRGAIILFVIYMISTVEIFFAPRNFAGELSGVISSVSFAILLPLIVFYYNKINKNIVYIMIFLLILMLAFSLPKLNSLAQLMGPAGPPGLYFTGALLFHIYFEHTYTLVFANVVALKPKVLESLSRLKERLLK</sequence>